<dbReference type="SUPFAM" id="SSF51445">
    <property type="entry name" value="(Trans)glycosidases"/>
    <property type="match status" value="1"/>
</dbReference>
<dbReference type="InterPro" id="IPR017853">
    <property type="entry name" value="GH"/>
</dbReference>
<feature type="active site" description="Nucleophile" evidence="4">
    <location>
        <position position="324"/>
    </location>
</feature>
<keyword evidence="3" id="KW-0326">Glycosidase</keyword>
<organism evidence="6 7">
    <name type="scientific">Candidatus Dojkabacteria bacterium</name>
    <dbReference type="NCBI Taxonomy" id="2099670"/>
    <lineage>
        <taxon>Bacteria</taxon>
        <taxon>Candidatus Dojkabacteria</taxon>
    </lineage>
</organism>
<evidence type="ECO:0000256" key="4">
    <source>
        <dbReference type="PROSITE-ProRule" id="PRU10055"/>
    </source>
</evidence>
<comment type="caution">
    <text evidence="6">The sequence shown here is derived from an EMBL/GenBank/DDBJ whole genome shotgun (WGS) entry which is preliminary data.</text>
</comment>
<dbReference type="Proteomes" id="UP000576550">
    <property type="component" value="Unassembled WGS sequence"/>
</dbReference>
<dbReference type="GO" id="GO:0008422">
    <property type="term" value="F:beta-glucosidase activity"/>
    <property type="evidence" value="ECO:0007669"/>
    <property type="project" value="TreeGrafter"/>
</dbReference>
<dbReference type="PROSITE" id="PS00572">
    <property type="entry name" value="GLYCOSYL_HYDROL_F1_1"/>
    <property type="match status" value="1"/>
</dbReference>
<dbReference type="Pfam" id="PF00232">
    <property type="entry name" value="Glyco_hydro_1"/>
    <property type="match status" value="2"/>
</dbReference>
<dbReference type="Gene3D" id="3.20.20.80">
    <property type="entry name" value="Glycosidases"/>
    <property type="match status" value="1"/>
</dbReference>
<dbReference type="PRINTS" id="PR00131">
    <property type="entry name" value="GLHYDRLASE1"/>
</dbReference>
<evidence type="ECO:0000256" key="2">
    <source>
        <dbReference type="ARBA" id="ARBA00022801"/>
    </source>
</evidence>
<dbReference type="InterPro" id="IPR001360">
    <property type="entry name" value="Glyco_hydro_1"/>
</dbReference>
<dbReference type="PANTHER" id="PTHR10353">
    <property type="entry name" value="GLYCOSYL HYDROLASE"/>
    <property type="match status" value="1"/>
</dbReference>
<evidence type="ECO:0000256" key="1">
    <source>
        <dbReference type="ARBA" id="ARBA00010838"/>
    </source>
</evidence>
<dbReference type="InterPro" id="IPR018120">
    <property type="entry name" value="Glyco_hydro_1_AS"/>
</dbReference>
<dbReference type="EMBL" id="DUTP01000004">
    <property type="protein sequence ID" value="HHX99513.1"/>
    <property type="molecule type" value="Genomic_DNA"/>
</dbReference>
<evidence type="ECO:0000256" key="3">
    <source>
        <dbReference type="ARBA" id="ARBA00023295"/>
    </source>
</evidence>
<keyword evidence="2 6" id="KW-0378">Hydrolase</keyword>
<reference evidence="6 7" key="1">
    <citation type="journal article" date="2020" name="Biotechnol. Biofuels">
        <title>New insights from the biogas microbiome by comprehensive genome-resolved metagenomics of nearly 1600 species originating from multiple anaerobic digesters.</title>
        <authorList>
            <person name="Campanaro S."/>
            <person name="Treu L."/>
            <person name="Rodriguez-R L.M."/>
            <person name="Kovalovszki A."/>
            <person name="Ziels R.M."/>
            <person name="Maus I."/>
            <person name="Zhu X."/>
            <person name="Kougias P.G."/>
            <person name="Basile A."/>
            <person name="Luo G."/>
            <person name="Schluter A."/>
            <person name="Konstantinidis K.T."/>
            <person name="Angelidaki I."/>
        </authorList>
    </citation>
    <scope>NUCLEOTIDE SEQUENCE [LARGE SCALE GENOMIC DNA]</scope>
    <source>
        <strain evidence="6">AS05jafATM_89</strain>
    </source>
</reference>
<sequence>MQKEKLQDYIFPKNFYWGAATASHQVEGNNHNDWTEWEKSEKRVKDLKSSGLVNKHGLDNFVSGRSADHYNKYKEDFKLAKELGHNATRFSIEWSRIEPEEGKFNQKAIDHYKDVIKTLKELDIEPFVTLWHWPIPIWLRDKGGLKSSEMPKYFVRYAKKVVEVLGDDVKFWIVLNEPEVNTGMGYMLGIWPPQKKNILQYFRVTYNLMKAHKLTYREIKKINPKAQIGIAKQNVSFSLKKNTPVNRIIRCLANFYWNHVWLCSLKKYQDFIGLNHYFHCVVDYGLYKNDFKIVNDLGWEIWPTSLYECLKDLEKYNKPVYITENGLADAKDEKRTWFIYEMLKGVHKAIEEGIDVKGYLHWSLMDNFEWAEGYWPRFGLIEIDYDTLERKPRKSAYFYRDICIHNGIVVSTVDKYKKEIEKFS</sequence>
<gene>
    <name evidence="6" type="ORF">GX533_02440</name>
</gene>
<evidence type="ECO:0000256" key="5">
    <source>
        <dbReference type="RuleBase" id="RU003690"/>
    </source>
</evidence>
<name>A0A832R926_9BACT</name>
<evidence type="ECO:0000313" key="6">
    <source>
        <dbReference type="EMBL" id="HHX99513.1"/>
    </source>
</evidence>
<proteinExistence type="inferred from homology"/>
<protein>
    <submittedName>
        <fullName evidence="6">Glycoside hydrolase family 1 protein</fullName>
    </submittedName>
</protein>
<comment type="similarity">
    <text evidence="1 5">Belongs to the glycosyl hydrolase 1 family.</text>
</comment>
<dbReference type="PANTHER" id="PTHR10353:SF209">
    <property type="entry name" value="GALACTOLIPID GALACTOSYLTRANSFERASE SFR2, CHLOROPLASTIC"/>
    <property type="match status" value="1"/>
</dbReference>
<dbReference type="GO" id="GO:0005975">
    <property type="term" value="P:carbohydrate metabolic process"/>
    <property type="evidence" value="ECO:0007669"/>
    <property type="project" value="InterPro"/>
</dbReference>
<dbReference type="AlphaFoldDB" id="A0A832R926"/>
<accession>A0A832R926</accession>
<evidence type="ECO:0000313" key="7">
    <source>
        <dbReference type="Proteomes" id="UP000576550"/>
    </source>
</evidence>